<protein>
    <recommendedName>
        <fullName evidence="3">Portal protein</fullName>
    </recommendedName>
</protein>
<evidence type="ECO:0000313" key="2">
    <source>
        <dbReference type="Proteomes" id="UP000257706"/>
    </source>
</evidence>
<proteinExistence type="predicted"/>
<evidence type="ECO:0000313" key="1">
    <source>
        <dbReference type="EMBL" id="HAE45845.1"/>
    </source>
</evidence>
<accession>A0A3B9IDF1</accession>
<name>A0A3B9IDF1_9PROT</name>
<evidence type="ECO:0008006" key="3">
    <source>
        <dbReference type="Google" id="ProtNLM"/>
    </source>
</evidence>
<sequence length="492" mass="54113">MPEKPTPGEIAGIASDPWMPAYTGLLTPQDDVIARRGGPQGAALYDEVRRDPEAFTVLSKRTMAVIEREWRVDPASDRRADKRAAEVVRAQLDEIGLDRLTKGLLGAILKGYAVAEVMWEHRDGLWIAAAAKTRNQRRFRFDASGNLRLLTRGSMLAGIEVPARKMVVHRYTIHDHDDDLYGCGIGSVIYWPALFKRQVLAAWLQSNERHSDPTTWAQYSGQYDQSRQKEILDHLRNLGRNGKIVTPDDISIAYLQAASSGGSYRELSEYLDQMLTKAVLGETLSTSAGDNGSRALGEVHNDVRLALAKADADLVCDTINRTLVRWIIEVNALPIAAGYPKLWRDFSEPDDLDKLSERDERLDRMGYRAPVKYINDTYGGDRVDIKATPPADAPASAEAAPDPSFAEAVGVPVDRVPDVLASRALAETAPARARLIDRLREIWMSAGSYDELIQLLLQASPDLDVSDVASVLADALAAADVIGRSEVTTDGD</sequence>
<dbReference type="InterPro" id="IPR009279">
    <property type="entry name" value="Portal_Mu"/>
</dbReference>
<comment type="caution">
    <text evidence="1">The sequence shown here is derived from an EMBL/GenBank/DDBJ whole genome shotgun (WGS) entry which is preliminary data.</text>
</comment>
<gene>
    <name evidence="1" type="ORF">DCK97_00335</name>
</gene>
<dbReference type="AlphaFoldDB" id="A0A3B9IDF1"/>
<dbReference type="EMBL" id="DMAI01000003">
    <property type="protein sequence ID" value="HAE45845.1"/>
    <property type="molecule type" value="Genomic_DNA"/>
</dbReference>
<organism evidence="1 2">
    <name type="scientific">Tistrella mobilis</name>
    <dbReference type="NCBI Taxonomy" id="171437"/>
    <lineage>
        <taxon>Bacteria</taxon>
        <taxon>Pseudomonadati</taxon>
        <taxon>Pseudomonadota</taxon>
        <taxon>Alphaproteobacteria</taxon>
        <taxon>Geminicoccales</taxon>
        <taxon>Geminicoccaceae</taxon>
        <taxon>Tistrella</taxon>
    </lineage>
</organism>
<reference evidence="1 2" key="1">
    <citation type="journal article" date="2018" name="Nat. Biotechnol.">
        <title>A standardized bacterial taxonomy based on genome phylogeny substantially revises the tree of life.</title>
        <authorList>
            <person name="Parks D.H."/>
            <person name="Chuvochina M."/>
            <person name="Waite D.W."/>
            <person name="Rinke C."/>
            <person name="Skarshewski A."/>
            <person name="Chaumeil P.A."/>
            <person name="Hugenholtz P."/>
        </authorList>
    </citation>
    <scope>NUCLEOTIDE SEQUENCE [LARGE SCALE GENOMIC DNA]</scope>
    <source>
        <strain evidence="1">UBA8739</strain>
    </source>
</reference>
<dbReference type="Proteomes" id="UP000257706">
    <property type="component" value="Unassembled WGS sequence"/>
</dbReference>
<dbReference type="Pfam" id="PF06074">
    <property type="entry name" value="Portal_Mu"/>
    <property type="match status" value="1"/>
</dbReference>